<evidence type="ECO:0000256" key="6">
    <source>
        <dbReference type="ARBA" id="ARBA00022840"/>
    </source>
</evidence>
<keyword evidence="3" id="KW-0808">Transferase</keyword>
<dbReference type="GO" id="GO:0050684">
    <property type="term" value="P:regulation of mRNA processing"/>
    <property type="evidence" value="ECO:0007669"/>
    <property type="project" value="TreeGrafter"/>
</dbReference>
<evidence type="ECO:0000256" key="7">
    <source>
        <dbReference type="ARBA" id="ARBA00047899"/>
    </source>
</evidence>
<evidence type="ECO:0000313" key="10">
    <source>
        <dbReference type="EMBL" id="KAJ5107695.1"/>
    </source>
</evidence>
<dbReference type="EC" id="2.7.11.1" evidence="1"/>
<dbReference type="OrthoDB" id="5979581at2759"/>
<dbReference type="PROSITE" id="PS50011">
    <property type="entry name" value="PROTEIN_KINASE_DOM"/>
    <property type="match status" value="1"/>
</dbReference>
<keyword evidence="6" id="KW-0067">ATP-binding</keyword>
<keyword evidence="2" id="KW-0723">Serine/threonine-protein kinase</keyword>
<dbReference type="AlphaFoldDB" id="A0A9W9FWE5"/>
<keyword evidence="11" id="KW-1185">Reference proteome</keyword>
<dbReference type="PANTHER" id="PTHR47634:SF9">
    <property type="entry name" value="PROTEIN KINASE DOMAIN-CONTAINING PROTEIN-RELATED"/>
    <property type="match status" value="1"/>
</dbReference>
<proteinExistence type="predicted"/>
<comment type="catalytic activity">
    <reaction evidence="7">
        <text>L-threonyl-[protein] + ATP = O-phospho-L-threonyl-[protein] + ADP + H(+)</text>
        <dbReference type="Rhea" id="RHEA:46608"/>
        <dbReference type="Rhea" id="RHEA-COMP:11060"/>
        <dbReference type="Rhea" id="RHEA-COMP:11605"/>
        <dbReference type="ChEBI" id="CHEBI:15378"/>
        <dbReference type="ChEBI" id="CHEBI:30013"/>
        <dbReference type="ChEBI" id="CHEBI:30616"/>
        <dbReference type="ChEBI" id="CHEBI:61977"/>
        <dbReference type="ChEBI" id="CHEBI:456216"/>
        <dbReference type="EC" id="2.7.11.1"/>
    </reaction>
</comment>
<evidence type="ECO:0000259" key="9">
    <source>
        <dbReference type="PROSITE" id="PS50011"/>
    </source>
</evidence>
<evidence type="ECO:0000256" key="3">
    <source>
        <dbReference type="ARBA" id="ARBA00022679"/>
    </source>
</evidence>
<gene>
    <name evidence="10" type="ORF">N7456_004370</name>
</gene>
<dbReference type="PROSITE" id="PS00108">
    <property type="entry name" value="PROTEIN_KINASE_ST"/>
    <property type="match status" value="1"/>
</dbReference>
<dbReference type="GO" id="GO:0005737">
    <property type="term" value="C:cytoplasm"/>
    <property type="evidence" value="ECO:0007669"/>
    <property type="project" value="TreeGrafter"/>
</dbReference>
<sequence length="427" mass="49426">MIPLLRRSLRYIGPPWKPLNLKPSNFIINPAQVIEEERLLDYESSKYYPTQIGEVFQGRYQVIGKMGFGSISTVWLARDMRYGKHSPEINPWHDLNSGLWILLKASSLCHPQNASFMGKYLNDELKMYERVQRGSRMHRGRHAVRQLHDSFHVYRSGKKHQCLVHLPLWENMREFKSRNPINRLTPELMAMLLHRLFLGLDYLHTECAVIHTDIKEANILIGMADDDPIFQQIEEEELLKPSVRKEGEDGNVIYLTRDFENPQNPGLPVLCDFSAAVSGDEPRTEYAQPDIYRSPEVVLQVPWSYKVDIWNVGCMIWDMFQGTPLFSGKDPASQTYRSAVHLAEMIRLLGPPPQDLLARGQLSRKFFSSDGLFCSELPGQDLSLVPMDERESILQGEEKEEFLRMMHRMLQWEPEKRATAKELADDA</sequence>
<dbReference type="Pfam" id="PF00069">
    <property type="entry name" value="Pkinase"/>
    <property type="match status" value="1"/>
</dbReference>
<name>A0A9W9FWE5_9EURO</name>
<dbReference type="EMBL" id="JAPQKH010000003">
    <property type="protein sequence ID" value="KAJ5107695.1"/>
    <property type="molecule type" value="Genomic_DNA"/>
</dbReference>
<dbReference type="Gene3D" id="3.30.200.20">
    <property type="entry name" value="Phosphorylase Kinase, domain 1"/>
    <property type="match status" value="1"/>
</dbReference>
<keyword evidence="4" id="KW-0547">Nucleotide-binding</keyword>
<evidence type="ECO:0000256" key="1">
    <source>
        <dbReference type="ARBA" id="ARBA00012513"/>
    </source>
</evidence>
<dbReference type="GO" id="GO:0005634">
    <property type="term" value="C:nucleus"/>
    <property type="evidence" value="ECO:0007669"/>
    <property type="project" value="TreeGrafter"/>
</dbReference>
<dbReference type="Proteomes" id="UP001149165">
    <property type="component" value="Unassembled WGS sequence"/>
</dbReference>
<dbReference type="GO" id="GO:0000245">
    <property type="term" value="P:spliceosomal complex assembly"/>
    <property type="evidence" value="ECO:0007669"/>
    <property type="project" value="TreeGrafter"/>
</dbReference>
<dbReference type="Gene3D" id="1.10.510.10">
    <property type="entry name" value="Transferase(Phosphotransferase) domain 1"/>
    <property type="match status" value="1"/>
</dbReference>
<reference evidence="10" key="1">
    <citation type="submission" date="2022-11" db="EMBL/GenBank/DDBJ databases">
        <authorList>
            <person name="Petersen C."/>
        </authorList>
    </citation>
    <scope>NUCLEOTIDE SEQUENCE</scope>
    <source>
        <strain evidence="10">IBT 30069</strain>
    </source>
</reference>
<dbReference type="GO" id="GO:0005524">
    <property type="term" value="F:ATP binding"/>
    <property type="evidence" value="ECO:0007669"/>
    <property type="project" value="UniProtKB-KW"/>
</dbReference>
<dbReference type="PANTHER" id="PTHR47634">
    <property type="entry name" value="PROTEIN KINASE DOMAIN-CONTAINING PROTEIN-RELATED"/>
    <property type="match status" value="1"/>
</dbReference>
<comment type="catalytic activity">
    <reaction evidence="8">
        <text>L-seryl-[protein] + ATP = O-phospho-L-seryl-[protein] + ADP + H(+)</text>
        <dbReference type="Rhea" id="RHEA:17989"/>
        <dbReference type="Rhea" id="RHEA-COMP:9863"/>
        <dbReference type="Rhea" id="RHEA-COMP:11604"/>
        <dbReference type="ChEBI" id="CHEBI:15378"/>
        <dbReference type="ChEBI" id="CHEBI:29999"/>
        <dbReference type="ChEBI" id="CHEBI:30616"/>
        <dbReference type="ChEBI" id="CHEBI:83421"/>
        <dbReference type="ChEBI" id="CHEBI:456216"/>
        <dbReference type="EC" id="2.7.11.1"/>
    </reaction>
</comment>
<reference evidence="10" key="2">
    <citation type="journal article" date="2023" name="IMA Fungus">
        <title>Comparative genomic study of the Penicillium genus elucidates a diverse pangenome and 15 lateral gene transfer events.</title>
        <authorList>
            <person name="Petersen C."/>
            <person name="Sorensen T."/>
            <person name="Nielsen M.R."/>
            <person name="Sondergaard T.E."/>
            <person name="Sorensen J.L."/>
            <person name="Fitzpatrick D.A."/>
            <person name="Frisvad J.C."/>
            <person name="Nielsen K.L."/>
        </authorList>
    </citation>
    <scope>NUCLEOTIDE SEQUENCE</scope>
    <source>
        <strain evidence="10">IBT 30069</strain>
    </source>
</reference>
<evidence type="ECO:0000313" key="11">
    <source>
        <dbReference type="Proteomes" id="UP001149165"/>
    </source>
</evidence>
<dbReference type="SMART" id="SM00220">
    <property type="entry name" value="S_TKc"/>
    <property type="match status" value="1"/>
</dbReference>
<dbReference type="InterPro" id="IPR051334">
    <property type="entry name" value="SRPK"/>
</dbReference>
<organism evidence="10 11">
    <name type="scientific">Penicillium angulare</name>
    <dbReference type="NCBI Taxonomy" id="116970"/>
    <lineage>
        <taxon>Eukaryota</taxon>
        <taxon>Fungi</taxon>
        <taxon>Dikarya</taxon>
        <taxon>Ascomycota</taxon>
        <taxon>Pezizomycotina</taxon>
        <taxon>Eurotiomycetes</taxon>
        <taxon>Eurotiomycetidae</taxon>
        <taxon>Eurotiales</taxon>
        <taxon>Aspergillaceae</taxon>
        <taxon>Penicillium</taxon>
    </lineage>
</organism>
<dbReference type="SUPFAM" id="SSF56112">
    <property type="entry name" value="Protein kinase-like (PK-like)"/>
    <property type="match status" value="1"/>
</dbReference>
<dbReference type="InterPro" id="IPR008271">
    <property type="entry name" value="Ser/Thr_kinase_AS"/>
</dbReference>
<feature type="domain" description="Protein kinase" evidence="9">
    <location>
        <begin position="60"/>
        <end position="427"/>
    </location>
</feature>
<evidence type="ECO:0000256" key="5">
    <source>
        <dbReference type="ARBA" id="ARBA00022777"/>
    </source>
</evidence>
<accession>A0A9W9FWE5</accession>
<dbReference type="GO" id="GO:0004674">
    <property type="term" value="F:protein serine/threonine kinase activity"/>
    <property type="evidence" value="ECO:0007669"/>
    <property type="project" value="UniProtKB-KW"/>
</dbReference>
<protein>
    <recommendedName>
        <fullName evidence="1">non-specific serine/threonine protein kinase</fullName>
        <ecNumber evidence="1">2.7.11.1</ecNumber>
    </recommendedName>
</protein>
<comment type="caution">
    <text evidence="10">The sequence shown here is derived from an EMBL/GenBank/DDBJ whole genome shotgun (WGS) entry which is preliminary data.</text>
</comment>
<dbReference type="InterPro" id="IPR011009">
    <property type="entry name" value="Kinase-like_dom_sf"/>
</dbReference>
<keyword evidence="5" id="KW-0418">Kinase</keyword>
<evidence type="ECO:0000256" key="8">
    <source>
        <dbReference type="ARBA" id="ARBA00048679"/>
    </source>
</evidence>
<dbReference type="InterPro" id="IPR000719">
    <property type="entry name" value="Prot_kinase_dom"/>
</dbReference>
<evidence type="ECO:0000256" key="2">
    <source>
        <dbReference type="ARBA" id="ARBA00022527"/>
    </source>
</evidence>
<evidence type="ECO:0000256" key="4">
    <source>
        <dbReference type="ARBA" id="ARBA00022741"/>
    </source>
</evidence>